<dbReference type="EC" id="2.7.11.1" evidence="1"/>
<dbReference type="Gene3D" id="1.10.510.10">
    <property type="entry name" value="Transferase(Phosphotransferase) domain 1"/>
    <property type="match status" value="1"/>
</dbReference>
<evidence type="ECO:0000256" key="3">
    <source>
        <dbReference type="ARBA" id="ARBA00022741"/>
    </source>
</evidence>
<evidence type="ECO:0000256" key="5">
    <source>
        <dbReference type="ARBA" id="ARBA00022840"/>
    </source>
</evidence>
<evidence type="ECO:0000313" key="8">
    <source>
        <dbReference type="Proteomes" id="UP000500826"/>
    </source>
</evidence>
<keyword evidence="8" id="KW-1185">Reference proteome</keyword>
<evidence type="ECO:0000256" key="4">
    <source>
        <dbReference type="ARBA" id="ARBA00022777"/>
    </source>
</evidence>
<dbReference type="Pfam" id="PF00069">
    <property type="entry name" value="Pkinase"/>
    <property type="match status" value="1"/>
</dbReference>
<dbReference type="InterPro" id="IPR050660">
    <property type="entry name" value="NEK_Ser/Thr_kinase"/>
</dbReference>
<evidence type="ECO:0000256" key="1">
    <source>
        <dbReference type="ARBA" id="ARBA00012513"/>
    </source>
</evidence>
<dbReference type="SUPFAM" id="SSF56112">
    <property type="entry name" value="Protein kinase-like (PK-like)"/>
    <property type="match status" value="1"/>
</dbReference>
<reference evidence="7 8" key="2">
    <citation type="submission" date="2020-05" db="EMBL/GenBank/DDBJ databases">
        <authorList>
            <person name="Khan S.A."/>
            <person name="Jeon C.O."/>
            <person name="Chun B.H."/>
        </authorList>
    </citation>
    <scope>NUCLEOTIDE SEQUENCE [LARGE SCALE GENOMIC DNA]</scope>
    <source>
        <strain evidence="7 8">H242</strain>
    </source>
</reference>
<name>A0ABX6P5S6_9BURK</name>
<dbReference type="PANTHER" id="PTHR43671">
    <property type="entry name" value="SERINE/THREONINE-PROTEIN KINASE NEK"/>
    <property type="match status" value="1"/>
</dbReference>
<dbReference type="PROSITE" id="PS50011">
    <property type="entry name" value="PROTEIN_KINASE_DOM"/>
    <property type="match status" value="1"/>
</dbReference>
<evidence type="ECO:0000313" key="7">
    <source>
        <dbReference type="EMBL" id="QJW84872.1"/>
    </source>
</evidence>
<organism evidence="7 8">
    <name type="scientific">Ramlibacter terrae</name>
    <dbReference type="NCBI Taxonomy" id="2732511"/>
    <lineage>
        <taxon>Bacteria</taxon>
        <taxon>Pseudomonadati</taxon>
        <taxon>Pseudomonadota</taxon>
        <taxon>Betaproteobacteria</taxon>
        <taxon>Burkholderiales</taxon>
        <taxon>Comamonadaceae</taxon>
        <taxon>Ramlibacter</taxon>
    </lineage>
</organism>
<keyword evidence="3" id="KW-0547">Nucleotide-binding</keyword>
<dbReference type="InterPro" id="IPR011009">
    <property type="entry name" value="Kinase-like_dom_sf"/>
</dbReference>
<dbReference type="Proteomes" id="UP000500826">
    <property type="component" value="Chromosome"/>
</dbReference>
<evidence type="ECO:0000259" key="6">
    <source>
        <dbReference type="PROSITE" id="PS50011"/>
    </source>
</evidence>
<keyword evidence="2" id="KW-0808">Transferase</keyword>
<dbReference type="EMBL" id="CP053418">
    <property type="protein sequence ID" value="QJW84872.1"/>
    <property type="molecule type" value="Genomic_DNA"/>
</dbReference>
<evidence type="ECO:0000256" key="2">
    <source>
        <dbReference type="ARBA" id="ARBA00022679"/>
    </source>
</evidence>
<gene>
    <name evidence="7" type="ORF">HK414_18575</name>
</gene>
<proteinExistence type="predicted"/>
<dbReference type="PANTHER" id="PTHR43671:SF13">
    <property type="entry name" value="SERINE_THREONINE-PROTEIN KINASE NEK2"/>
    <property type="match status" value="1"/>
</dbReference>
<protein>
    <recommendedName>
        <fullName evidence="1">non-specific serine/threonine protein kinase</fullName>
        <ecNumber evidence="1">2.7.11.1</ecNumber>
    </recommendedName>
</protein>
<keyword evidence="4" id="KW-0418">Kinase</keyword>
<dbReference type="InterPro" id="IPR000719">
    <property type="entry name" value="Prot_kinase_dom"/>
</dbReference>
<reference evidence="7 8" key="1">
    <citation type="submission" date="2020-05" db="EMBL/GenBank/DDBJ databases">
        <title>Ramlibacter rhizophilus sp. nov., isolated from rhizosphere soil of national flower Mugunghwa from South Korea.</title>
        <authorList>
            <person name="Zheng-Fei Y."/>
            <person name="Huan T."/>
        </authorList>
    </citation>
    <scope>NUCLEOTIDE SEQUENCE [LARGE SCALE GENOMIC DNA]</scope>
    <source>
        <strain evidence="7 8">H242</strain>
    </source>
</reference>
<accession>A0ABX6P5S6</accession>
<sequence length="108" mass="11187">MAPEQLQGAAAGPAADVYSLGVVFHQMLAGAPPFGGQTLMEVLSQQLVAVPPRLPSACSALQPLCDAMLAKEPRQRPANADAVLARIAALQDDFLPSPAGPSGKRWSL</sequence>
<feature type="domain" description="Protein kinase" evidence="6">
    <location>
        <begin position="1"/>
        <end position="95"/>
    </location>
</feature>
<keyword evidence="5" id="KW-0067">ATP-binding</keyword>